<feature type="region of interest" description="Disordered" evidence="1">
    <location>
        <begin position="160"/>
        <end position="191"/>
    </location>
</feature>
<keyword evidence="2" id="KW-0732">Signal</keyword>
<sequence length="191" mass="20263" precursor="true">MPIRFAYFASLAFVAAFLSADHAAAQGGGYGSQLTEQLRTQSIGTGYTGASLNAISLRNAQAQSAAVGLQGSGVVSSSVGSGPGVSSLGPSAKPFSSISQTPTVSPYLQLFDEDNNDINAVPYLTRVRPQLQQQEANQSFQRQTQALNQRVQQISAQPAFNPQGSTQQSPTGHPTTFGYYSHFYPSKNGRR</sequence>
<feature type="compositionally biased region" description="Polar residues" evidence="1">
    <location>
        <begin position="160"/>
        <end position="174"/>
    </location>
</feature>
<evidence type="ECO:0000313" key="4">
    <source>
        <dbReference type="Proteomes" id="UP000315440"/>
    </source>
</evidence>
<accession>A0A5C5ZLT3</accession>
<comment type="caution">
    <text evidence="3">The sequence shown here is derived from an EMBL/GenBank/DDBJ whole genome shotgun (WGS) entry which is preliminary data.</text>
</comment>
<protein>
    <submittedName>
        <fullName evidence="3">Uncharacterized protein</fullName>
    </submittedName>
</protein>
<dbReference type="Proteomes" id="UP000315440">
    <property type="component" value="Unassembled WGS sequence"/>
</dbReference>
<keyword evidence="4" id="KW-1185">Reference proteome</keyword>
<dbReference type="OrthoDB" id="289663at2"/>
<feature type="region of interest" description="Disordered" evidence="1">
    <location>
        <begin position="132"/>
        <end position="151"/>
    </location>
</feature>
<evidence type="ECO:0000256" key="1">
    <source>
        <dbReference type="SAM" id="MobiDB-lite"/>
    </source>
</evidence>
<dbReference type="AlphaFoldDB" id="A0A5C5ZLT3"/>
<feature type="signal peptide" evidence="2">
    <location>
        <begin position="1"/>
        <end position="25"/>
    </location>
</feature>
<evidence type="ECO:0000313" key="3">
    <source>
        <dbReference type="EMBL" id="TWT88168.1"/>
    </source>
</evidence>
<dbReference type="EMBL" id="SJPQ01000002">
    <property type="protein sequence ID" value="TWT88168.1"/>
    <property type="molecule type" value="Genomic_DNA"/>
</dbReference>
<evidence type="ECO:0000256" key="2">
    <source>
        <dbReference type="SAM" id="SignalP"/>
    </source>
</evidence>
<dbReference type="RefSeq" id="WP_146398995.1">
    <property type="nucleotide sequence ID" value="NZ_SJPQ01000002.1"/>
</dbReference>
<gene>
    <name evidence="3" type="ORF">Mal64_16450</name>
</gene>
<proteinExistence type="predicted"/>
<reference evidence="3 4" key="1">
    <citation type="submission" date="2019-02" db="EMBL/GenBank/DDBJ databases">
        <title>Deep-cultivation of Planctomycetes and their phenomic and genomic characterization uncovers novel biology.</title>
        <authorList>
            <person name="Wiegand S."/>
            <person name="Jogler M."/>
            <person name="Boedeker C."/>
            <person name="Pinto D."/>
            <person name="Vollmers J."/>
            <person name="Rivas-Marin E."/>
            <person name="Kohn T."/>
            <person name="Peeters S.H."/>
            <person name="Heuer A."/>
            <person name="Rast P."/>
            <person name="Oberbeckmann S."/>
            <person name="Bunk B."/>
            <person name="Jeske O."/>
            <person name="Meyerdierks A."/>
            <person name="Storesund J.E."/>
            <person name="Kallscheuer N."/>
            <person name="Luecker S."/>
            <person name="Lage O.M."/>
            <person name="Pohl T."/>
            <person name="Merkel B.J."/>
            <person name="Hornburger P."/>
            <person name="Mueller R.-W."/>
            <person name="Bruemmer F."/>
            <person name="Labrenz M."/>
            <person name="Spormann A.M."/>
            <person name="Op Den Camp H."/>
            <person name="Overmann J."/>
            <person name="Amann R."/>
            <person name="Jetten M.S.M."/>
            <person name="Mascher T."/>
            <person name="Medema M.H."/>
            <person name="Devos D.P."/>
            <person name="Kaster A.-K."/>
            <person name="Ovreas L."/>
            <person name="Rohde M."/>
            <person name="Galperin M.Y."/>
            <person name="Jogler C."/>
        </authorList>
    </citation>
    <scope>NUCLEOTIDE SEQUENCE [LARGE SCALE GENOMIC DNA]</scope>
    <source>
        <strain evidence="3 4">Mal64</strain>
    </source>
</reference>
<feature type="chain" id="PRO_5022721717" evidence="2">
    <location>
        <begin position="26"/>
        <end position="191"/>
    </location>
</feature>
<name>A0A5C5ZLT3_9BACT</name>
<organism evidence="3 4">
    <name type="scientific">Pseudobythopirellula maris</name>
    <dbReference type="NCBI Taxonomy" id="2527991"/>
    <lineage>
        <taxon>Bacteria</taxon>
        <taxon>Pseudomonadati</taxon>
        <taxon>Planctomycetota</taxon>
        <taxon>Planctomycetia</taxon>
        <taxon>Pirellulales</taxon>
        <taxon>Lacipirellulaceae</taxon>
        <taxon>Pseudobythopirellula</taxon>
    </lineage>
</organism>